<proteinExistence type="predicted"/>
<dbReference type="GO" id="GO:0006355">
    <property type="term" value="P:regulation of DNA-templated transcription"/>
    <property type="evidence" value="ECO:0007669"/>
    <property type="project" value="InterPro"/>
</dbReference>
<reference evidence="2 3" key="1">
    <citation type="submission" date="2019-02" db="EMBL/GenBank/DDBJ databases">
        <title>Paenibacillus sp. nov., isolated from surface-sterilized tissue of Thalictrum simplex L.</title>
        <authorList>
            <person name="Tuo L."/>
        </authorList>
    </citation>
    <scope>NUCLEOTIDE SEQUENCE [LARGE SCALE GENOMIC DNA]</scope>
    <source>
        <strain evidence="2 3">N2SHLJ1</strain>
    </source>
</reference>
<dbReference type="EMBL" id="SIRE01000025">
    <property type="protein sequence ID" value="TBL71530.1"/>
    <property type="molecule type" value="Genomic_DNA"/>
</dbReference>
<evidence type="ECO:0008006" key="4">
    <source>
        <dbReference type="Google" id="ProtNLM"/>
    </source>
</evidence>
<organism evidence="2 3">
    <name type="scientific">Paenibacillus thalictri</name>
    <dbReference type="NCBI Taxonomy" id="2527873"/>
    <lineage>
        <taxon>Bacteria</taxon>
        <taxon>Bacillati</taxon>
        <taxon>Bacillota</taxon>
        <taxon>Bacilli</taxon>
        <taxon>Bacillales</taxon>
        <taxon>Paenibacillaceae</taxon>
        <taxon>Paenibacillus</taxon>
    </lineage>
</organism>
<protein>
    <recommendedName>
        <fullName evidence="4">Toxin-antitoxin system HicB family antitoxin</fullName>
    </recommendedName>
</protein>
<gene>
    <name evidence="2" type="ORF">EYB31_29565</name>
</gene>
<dbReference type="InterPro" id="IPR013321">
    <property type="entry name" value="Arc_rbn_hlx_hlx"/>
</dbReference>
<dbReference type="AlphaFoldDB" id="A0A4Q9DJH3"/>
<evidence type="ECO:0000256" key="1">
    <source>
        <dbReference type="SAM" id="MobiDB-lite"/>
    </source>
</evidence>
<evidence type="ECO:0000313" key="3">
    <source>
        <dbReference type="Proteomes" id="UP000293142"/>
    </source>
</evidence>
<dbReference type="Gene3D" id="1.10.1220.10">
    <property type="entry name" value="Met repressor-like"/>
    <property type="match status" value="1"/>
</dbReference>
<name>A0A4Q9DJH3_9BACL</name>
<dbReference type="InterPro" id="IPR010985">
    <property type="entry name" value="Ribbon_hlx_hlx"/>
</dbReference>
<evidence type="ECO:0000313" key="2">
    <source>
        <dbReference type="EMBL" id="TBL71530.1"/>
    </source>
</evidence>
<dbReference type="RefSeq" id="WP_131017107.1">
    <property type="nucleotide sequence ID" value="NZ_SIRE01000025.1"/>
</dbReference>
<dbReference type="OrthoDB" id="9812601at2"/>
<accession>A0A4Q9DJH3</accession>
<dbReference type="Proteomes" id="UP000293142">
    <property type="component" value="Unassembled WGS sequence"/>
</dbReference>
<feature type="region of interest" description="Disordered" evidence="1">
    <location>
        <begin position="45"/>
        <end position="78"/>
    </location>
</feature>
<dbReference type="SUPFAM" id="SSF47598">
    <property type="entry name" value="Ribbon-helix-helix"/>
    <property type="match status" value="1"/>
</dbReference>
<comment type="caution">
    <text evidence="2">The sequence shown here is derived from an EMBL/GenBank/DDBJ whole genome shotgun (WGS) entry which is preliminary data.</text>
</comment>
<sequence length="78" mass="8998">MAQKKNFPLRLDPKLYEILERWSADEFRSVNAHIEFLLREAAAKAGRLPNRQPPPIPAPQDDITKTSIEVPSRMSDRE</sequence>
<keyword evidence="3" id="KW-1185">Reference proteome</keyword>